<protein>
    <submittedName>
        <fullName evidence="7">Uncharacterized protein</fullName>
    </submittedName>
</protein>
<evidence type="ECO:0000256" key="2">
    <source>
        <dbReference type="ARBA" id="ARBA00022692"/>
    </source>
</evidence>
<dbReference type="PANTHER" id="PTHR11785:SF353">
    <property type="entry name" value="METHIONINE TRANSPORTER (EUROFUNG)"/>
    <property type="match status" value="1"/>
</dbReference>
<dbReference type="EMBL" id="JAACFV010000155">
    <property type="protein sequence ID" value="KAF7503939.1"/>
    <property type="molecule type" value="Genomic_DNA"/>
</dbReference>
<organism evidence="7 8">
    <name type="scientific">Endocarpon pusillum</name>
    <dbReference type="NCBI Taxonomy" id="364733"/>
    <lineage>
        <taxon>Eukaryota</taxon>
        <taxon>Fungi</taxon>
        <taxon>Dikarya</taxon>
        <taxon>Ascomycota</taxon>
        <taxon>Pezizomycotina</taxon>
        <taxon>Eurotiomycetes</taxon>
        <taxon>Chaetothyriomycetidae</taxon>
        <taxon>Verrucariales</taxon>
        <taxon>Verrucariaceae</taxon>
        <taxon>Endocarpon</taxon>
    </lineage>
</organism>
<dbReference type="PIRSF" id="PIRSF006060">
    <property type="entry name" value="AA_transporter"/>
    <property type="match status" value="1"/>
</dbReference>
<feature type="transmembrane region" description="Helical" evidence="6">
    <location>
        <begin position="39"/>
        <end position="59"/>
    </location>
</feature>
<dbReference type="Proteomes" id="UP000606974">
    <property type="component" value="Unassembled WGS sequence"/>
</dbReference>
<comment type="caution">
    <text evidence="7">The sequence shown here is derived from an EMBL/GenBank/DDBJ whole genome shotgun (WGS) entry which is preliminary data.</text>
</comment>
<evidence type="ECO:0000313" key="7">
    <source>
        <dbReference type="EMBL" id="KAF7503939.1"/>
    </source>
</evidence>
<feature type="region of interest" description="Disordered" evidence="5">
    <location>
        <begin position="326"/>
        <end position="345"/>
    </location>
</feature>
<keyword evidence="8" id="KW-1185">Reference proteome</keyword>
<reference evidence="7" key="1">
    <citation type="submission" date="2020-02" db="EMBL/GenBank/DDBJ databases">
        <authorList>
            <person name="Palmer J.M."/>
        </authorList>
    </citation>
    <scope>NUCLEOTIDE SEQUENCE</scope>
    <source>
        <strain evidence="7">EPUS1.4</strain>
        <tissue evidence="7">Thallus</tissue>
    </source>
</reference>
<evidence type="ECO:0000256" key="3">
    <source>
        <dbReference type="ARBA" id="ARBA00022989"/>
    </source>
</evidence>
<evidence type="ECO:0000313" key="8">
    <source>
        <dbReference type="Proteomes" id="UP000606974"/>
    </source>
</evidence>
<feature type="transmembrane region" description="Helical" evidence="6">
    <location>
        <begin position="266"/>
        <end position="285"/>
    </location>
</feature>
<dbReference type="AlphaFoldDB" id="A0A8H7A9K5"/>
<dbReference type="OrthoDB" id="5982228at2759"/>
<evidence type="ECO:0000256" key="6">
    <source>
        <dbReference type="SAM" id="Phobius"/>
    </source>
</evidence>
<evidence type="ECO:0000256" key="5">
    <source>
        <dbReference type="SAM" id="MobiDB-lite"/>
    </source>
</evidence>
<dbReference type="Gene3D" id="1.20.1740.10">
    <property type="entry name" value="Amino acid/polyamine transporter I"/>
    <property type="match status" value="1"/>
</dbReference>
<keyword evidence="3 6" id="KW-1133">Transmembrane helix</keyword>
<feature type="transmembrane region" description="Helical" evidence="6">
    <location>
        <begin position="188"/>
        <end position="208"/>
    </location>
</feature>
<sequence length="345" mass="38315">MAKAFMYVFFAYSGFQQPFYILSEIRTPRKTFPRSTLTASFLILLLFVSVNLAYVLVVAKDLQHDHLDVPMATLFFSQVLRSWQAQQATAALTALSIFGNIVLTALTTSQVNQEIAKEGILPYGIFFAKSYYTVYGWLSTRSWRHDHLVSDDKVPIPALGLTLASSLVLIGLTAMLPPLAAFEVVVELYTYFAIILVPTAVSGGLLYLKFRPKSTWASRASFKPWLSSLFPTLYFITSALLAITLFVDPAPNSPLELAPGSIKCFIVPAIGISTLAWGSAWFLGLKIHGWWYKTEILAMREALVVQVGEDEYVQLLETVDASWEGYEGSGSSGKYKERGTNIKTD</sequence>
<comment type="subcellular location">
    <subcellularLocation>
        <location evidence="1">Membrane</location>
        <topology evidence="1">Multi-pass membrane protein</topology>
    </subcellularLocation>
</comment>
<name>A0A8H7A9K5_9EURO</name>
<feature type="transmembrane region" description="Helical" evidence="6">
    <location>
        <begin position="88"/>
        <end position="108"/>
    </location>
</feature>
<gene>
    <name evidence="7" type="ORF">GJ744_002964</name>
</gene>
<feature type="transmembrane region" description="Helical" evidence="6">
    <location>
        <begin position="158"/>
        <end position="176"/>
    </location>
</feature>
<dbReference type="Pfam" id="PF13520">
    <property type="entry name" value="AA_permease_2"/>
    <property type="match status" value="1"/>
</dbReference>
<feature type="transmembrane region" description="Helical" evidence="6">
    <location>
        <begin position="229"/>
        <end position="246"/>
    </location>
</feature>
<keyword evidence="2 6" id="KW-0812">Transmembrane</keyword>
<dbReference type="GO" id="GO:0015179">
    <property type="term" value="F:L-amino acid transmembrane transporter activity"/>
    <property type="evidence" value="ECO:0007669"/>
    <property type="project" value="TreeGrafter"/>
</dbReference>
<dbReference type="GO" id="GO:0016020">
    <property type="term" value="C:membrane"/>
    <property type="evidence" value="ECO:0007669"/>
    <property type="project" value="UniProtKB-SubCell"/>
</dbReference>
<accession>A0A8H7A9K5</accession>
<keyword evidence="4 6" id="KW-0472">Membrane</keyword>
<dbReference type="PANTHER" id="PTHR11785">
    <property type="entry name" value="AMINO ACID TRANSPORTER"/>
    <property type="match status" value="1"/>
</dbReference>
<proteinExistence type="predicted"/>
<dbReference type="InterPro" id="IPR050598">
    <property type="entry name" value="AminoAcid_Transporter"/>
</dbReference>
<dbReference type="InterPro" id="IPR002293">
    <property type="entry name" value="AA/rel_permease1"/>
</dbReference>
<feature type="compositionally biased region" description="Basic and acidic residues" evidence="5">
    <location>
        <begin position="334"/>
        <end position="345"/>
    </location>
</feature>
<evidence type="ECO:0000256" key="1">
    <source>
        <dbReference type="ARBA" id="ARBA00004141"/>
    </source>
</evidence>
<evidence type="ECO:0000256" key="4">
    <source>
        <dbReference type="ARBA" id="ARBA00023136"/>
    </source>
</evidence>